<dbReference type="Pfam" id="PF13229">
    <property type="entry name" value="Beta_helix"/>
    <property type="match status" value="2"/>
</dbReference>
<dbReference type="SUPFAM" id="SSF51126">
    <property type="entry name" value="Pectin lyase-like"/>
    <property type="match status" value="3"/>
</dbReference>
<comment type="caution">
    <text evidence="3">The sequence shown here is derived from an EMBL/GenBank/DDBJ whole genome shotgun (WGS) entry which is preliminary data.</text>
</comment>
<dbReference type="InterPro" id="IPR051550">
    <property type="entry name" value="SCF-Subunits/Alg-Epimerases"/>
</dbReference>
<dbReference type="RefSeq" id="WP_183123187.1">
    <property type="nucleotide sequence ID" value="NZ_JACJHR010000006.1"/>
</dbReference>
<reference evidence="3 4" key="1">
    <citation type="submission" date="2020-08" db="EMBL/GenBank/DDBJ databases">
        <title>Amycolatopsis echigonensis JCM 21831.</title>
        <authorList>
            <person name="Tedsree N."/>
            <person name="Kuncharoen N."/>
            <person name="Likhitwitayawuid K."/>
            <person name="Tanasupawat S."/>
        </authorList>
    </citation>
    <scope>NUCLEOTIDE SEQUENCE [LARGE SCALE GENOMIC DNA]</scope>
    <source>
        <strain evidence="3 4">JCM 21831</strain>
    </source>
</reference>
<proteinExistence type="predicted"/>
<accession>A0A8E2AZ83</accession>
<dbReference type="EMBL" id="JACJHR010000006">
    <property type="protein sequence ID" value="MBB2498689.1"/>
    <property type="molecule type" value="Genomic_DNA"/>
</dbReference>
<dbReference type="PANTHER" id="PTHR22990:SF15">
    <property type="entry name" value="F-BOX ONLY PROTEIN 10"/>
    <property type="match status" value="1"/>
</dbReference>
<dbReference type="InterPro" id="IPR011050">
    <property type="entry name" value="Pectin_lyase_fold/virulence"/>
</dbReference>
<evidence type="ECO:0000313" key="3">
    <source>
        <dbReference type="EMBL" id="MBB2498689.1"/>
    </source>
</evidence>
<evidence type="ECO:0000259" key="2">
    <source>
        <dbReference type="Pfam" id="PF13229"/>
    </source>
</evidence>
<name>A0A8E2AZ83_9PSEU</name>
<evidence type="ECO:0000313" key="4">
    <source>
        <dbReference type="Proteomes" id="UP000550260"/>
    </source>
</evidence>
<sequence length="558" mass="58050">MAAKVRVAPGKRGAHQSIGSALRSVAGRRGSCVVEVAPGRYPESLFVQGKVRITARRPGTVEICPPTGAGVAASGDVRLEGLVLRAQDNDVVRCAAGTLAISACTLVAHGDTAALHGPPGSSVTVTDTELRYGRAVFTSSHALIERCVFTDSPNNGLWAAAGADVTVRHSRFDRCRIHGLLSRGSRVSVTGCQFTGTGNASVAADQNGRLDVADCRIEAAQTTGILYSQRARGTITGTHVEPTDTGLLVTDGADPLVRGCTFEHPRVAGIEVNTHGIGRFENVTVRQARKFGMFVATQGAPVLAGCRFTGGKVGIYVENARLVAADTVVEGLDNAAVRFAGQGNSELTRLHVARSPVAVEAKGTTDVHVTEAHVRDVDLVGLIGHENSSIRAANCSVSGGKIAFSANNSTHVDLHDCQASGVELSGAGVLGTATLTARRLTVSGPASMGVFVAEKANLNLADSLFTGTTTGGLNLHGASALVRNVDVTGSEGYAVHHNGSAVLEELRSPLRVIEVEPKPEPPPVVHNYHGPVIHGDVVQSVLTWGNTIVQQATPDHRI</sequence>
<dbReference type="SMART" id="SM00710">
    <property type="entry name" value="PbH1"/>
    <property type="match status" value="9"/>
</dbReference>
<dbReference type="InterPro" id="IPR039448">
    <property type="entry name" value="Beta_helix"/>
</dbReference>
<dbReference type="AlphaFoldDB" id="A0A8E2AZ83"/>
<organism evidence="3 4">
    <name type="scientific">Amycolatopsis echigonensis</name>
    <dbReference type="NCBI Taxonomy" id="2576905"/>
    <lineage>
        <taxon>Bacteria</taxon>
        <taxon>Bacillati</taxon>
        <taxon>Actinomycetota</taxon>
        <taxon>Actinomycetes</taxon>
        <taxon>Pseudonocardiales</taxon>
        <taxon>Pseudonocardiaceae</taxon>
        <taxon>Amycolatopsis</taxon>
    </lineage>
</organism>
<dbReference type="GO" id="GO:0006511">
    <property type="term" value="P:ubiquitin-dependent protein catabolic process"/>
    <property type="evidence" value="ECO:0007669"/>
    <property type="project" value="TreeGrafter"/>
</dbReference>
<protein>
    <submittedName>
        <fullName evidence="3">Right-handed parallel beta-helix repeat-containing protein</fullName>
    </submittedName>
</protein>
<dbReference type="PANTHER" id="PTHR22990">
    <property type="entry name" value="F-BOX ONLY PROTEIN"/>
    <property type="match status" value="1"/>
</dbReference>
<feature type="domain" description="Right handed beta helix" evidence="2">
    <location>
        <begin position="359"/>
        <end position="498"/>
    </location>
</feature>
<dbReference type="Proteomes" id="UP000550260">
    <property type="component" value="Unassembled WGS sequence"/>
</dbReference>
<dbReference type="Gene3D" id="2.160.20.10">
    <property type="entry name" value="Single-stranded right-handed beta-helix, Pectin lyase-like"/>
    <property type="match status" value="2"/>
</dbReference>
<dbReference type="InterPro" id="IPR012334">
    <property type="entry name" value="Pectin_lyas_fold"/>
</dbReference>
<feature type="domain" description="Right handed beta helix" evidence="2">
    <location>
        <begin position="130"/>
        <end position="262"/>
    </location>
</feature>
<keyword evidence="1" id="KW-0677">Repeat</keyword>
<gene>
    <name evidence="3" type="ORF">H5411_06015</name>
</gene>
<dbReference type="InterPro" id="IPR006626">
    <property type="entry name" value="PbH1"/>
</dbReference>
<evidence type="ECO:0000256" key="1">
    <source>
        <dbReference type="ARBA" id="ARBA00022737"/>
    </source>
</evidence>